<organism evidence="1 2">
    <name type="scientific">Segatella salivae DSM 15606</name>
    <dbReference type="NCBI Taxonomy" id="888832"/>
    <lineage>
        <taxon>Bacteria</taxon>
        <taxon>Pseudomonadati</taxon>
        <taxon>Bacteroidota</taxon>
        <taxon>Bacteroidia</taxon>
        <taxon>Bacteroidales</taxon>
        <taxon>Prevotellaceae</taxon>
        <taxon>Segatella</taxon>
    </lineage>
</organism>
<sequence length="63" mass="7770">MLFEKHFEAHWGIPQFASNNCIICVISCHEIMQIAMQYEPFYNRISHRETHHYYLITEKQMYF</sequence>
<name>E6MKQ5_9BACT</name>
<dbReference type="Proteomes" id="UP000003874">
    <property type="component" value="Unassembled WGS sequence"/>
</dbReference>
<comment type="caution">
    <text evidence="1">The sequence shown here is derived from an EMBL/GenBank/DDBJ whole genome shotgun (WGS) entry which is preliminary data.</text>
</comment>
<accession>E6MKQ5</accession>
<dbReference type="HOGENOM" id="CLU_2882184_0_0_10"/>
<proteinExistence type="predicted"/>
<gene>
    <name evidence="1" type="ORF">HMPREF9420_0072</name>
</gene>
<dbReference type="AlphaFoldDB" id="E6MKQ5"/>
<dbReference type="EMBL" id="AEQO01000003">
    <property type="protein sequence ID" value="EFV05811.1"/>
    <property type="molecule type" value="Genomic_DNA"/>
</dbReference>
<protein>
    <submittedName>
        <fullName evidence="1">Uncharacterized protein</fullName>
    </submittedName>
</protein>
<keyword evidence="2" id="KW-1185">Reference proteome</keyword>
<dbReference type="STRING" id="888832.HMPREF9420_0072"/>
<reference evidence="1 2" key="1">
    <citation type="submission" date="2010-12" db="EMBL/GenBank/DDBJ databases">
        <authorList>
            <person name="Muzny D."/>
            <person name="Qin X."/>
            <person name="Deng J."/>
            <person name="Jiang H."/>
            <person name="Liu Y."/>
            <person name="Qu J."/>
            <person name="Song X.-Z."/>
            <person name="Zhang L."/>
            <person name="Thornton R."/>
            <person name="Coyle M."/>
            <person name="Francisco L."/>
            <person name="Jackson L."/>
            <person name="Javaid M."/>
            <person name="Korchina V."/>
            <person name="Kovar C."/>
            <person name="Mata R."/>
            <person name="Mathew T."/>
            <person name="Ngo R."/>
            <person name="Nguyen L."/>
            <person name="Nguyen N."/>
            <person name="Okwuonu G."/>
            <person name="Ongeri F."/>
            <person name="Pham C."/>
            <person name="Simmons D."/>
            <person name="Wilczek-Boney K."/>
            <person name="Hale W."/>
            <person name="Jakkamsetti A."/>
            <person name="Pham P."/>
            <person name="Ruth R."/>
            <person name="San Lucas F."/>
            <person name="Warren J."/>
            <person name="Zhang J."/>
            <person name="Zhao Z."/>
            <person name="Zhou C."/>
            <person name="Zhu D."/>
            <person name="Lee S."/>
            <person name="Bess C."/>
            <person name="Blankenburg K."/>
            <person name="Forbes L."/>
            <person name="Fu Q."/>
            <person name="Gubbala S."/>
            <person name="Hirani K."/>
            <person name="Jayaseelan J.C."/>
            <person name="Lara F."/>
            <person name="Munidasa M."/>
            <person name="Palculict T."/>
            <person name="Patil S."/>
            <person name="Pu L.-L."/>
            <person name="Saada N."/>
            <person name="Tang L."/>
            <person name="Weissenberger G."/>
            <person name="Zhu Y."/>
            <person name="Hemphill L."/>
            <person name="Shang Y."/>
            <person name="Youmans B."/>
            <person name="Ayvaz T."/>
            <person name="Ross M."/>
            <person name="Santibanez J."/>
            <person name="Aqrawi P."/>
            <person name="Gross S."/>
            <person name="Joshi V."/>
            <person name="Fowler G."/>
            <person name="Nazareth L."/>
            <person name="Reid J."/>
            <person name="Worley K."/>
            <person name="Petrosino J."/>
            <person name="Highlander S."/>
            <person name="Gibbs R."/>
        </authorList>
    </citation>
    <scope>NUCLEOTIDE SEQUENCE [LARGE SCALE GENOMIC DNA]</scope>
    <source>
        <strain evidence="1 2">DSM 15606</strain>
    </source>
</reference>
<evidence type="ECO:0000313" key="2">
    <source>
        <dbReference type="Proteomes" id="UP000003874"/>
    </source>
</evidence>
<evidence type="ECO:0000313" key="1">
    <source>
        <dbReference type="EMBL" id="EFV05811.1"/>
    </source>
</evidence>